<name>A0A6J4KLX8_9BACT</name>
<evidence type="ECO:0008006" key="2">
    <source>
        <dbReference type="Google" id="ProtNLM"/>
    </source>
</evidence>
<proteinExistence type="predicted"/>
<dbReference type="Gene3D" id="3.40.710.10">
    <property type="entry name" value="DD-peptidase/beta-lactamase superfamily"/>
    <property type="match status" value="1"/>
</dbReference>
<accession>A0A6J4KLX8</accession>
<dbReference type="EMBL" id="CADCTX010000256">
    <property type="protein sequence ID" value="CAA9309488.1"/>
    <property type="molecule type" value="Genomic_DNA"/>
</dbReference>
<sequence>MRNRLGPAALPRLARAAGLRRFAEHPVWGLSSCTPADQARLWLGLPELLPARHRAYALRLTETIVPSQRWGIARVRPRGWRLAFKGGWGSGTGAVSHQSALLRRGEERVAVSVMTVGSPSHAASLVTLEGVFRRLLRGL</sequence>
<reference evidence="1" key="1">
    <citation type="submission" date="2020-02" db="EMBL/GenBank/DDBJ databases">
        <authorList>
            <person name="Meier V. D."/>
        </authorList>
    </citation>
    <scope>NUCLEOTIDE SEQUENCE</scope>
    <source>
        <strain evidence="1">AVDCRST_MAG40</strain>
    </source>
</reference>
<dbReference type="InterPro" id="IPR012338">
    <property type="entry name" value="Beta-lactam/transpept-like"/>
</dbReference>
<dbReference type="AlphaFoldDB" id="A0A6J4KLX8"/>
<organism evidence="1">
    <name type="scientific">uncultured Gemmatimonadaceae bacterium</name>
    <dbReference type="NCBI Taxonomy" id="246130"/>
    <lineage>
        <taxon>Bacteria</taxon>
        <taxon>Pseudomonadati</taxon>
        <taxon>Gemmatimonadota</taxon>
        <taxon>Gemmatimonadia</taxon>
        <taxon>Gemmatimonadales</taxon>
        <taxon>Gemmatimonadaceae</taxon>
        <taxon>environmental samples</taxon>
    </lineage>
</organism>
<dbReference type="SUPFAM" id="SSF56601">
    <property type="entry name" value="beta-lactamase/transpeptidase-like"/>
    <property type="match status" value="1"/>
</dbReference>
<evidence type="ECO:0000313" key="1">
    <source>
        <dbReference type="EMBL" id="CAA9309488.1"/>
    </source>
</evidence>
<gene>
    <name evidence="1" type="ORF">AVDCRST_MAG40-881</name>
</gene>
<protein>
    <recommendedName>
        <fullName evidence="2">Beta-lactamase-related domain-containing protein</fullName>
    </recommendedName>
</protein>